<dbReference type="GO" id="GO:0006935">
    <property type="term" value="P:chemotaxis"/>
    <property type="evidence" value="ECO:0007669"/>
    <property type="project" value="InterPro"/>
</dbReference>
<dbReference type="KEGG" id="cbei:LF65_04521"/>
<dbReference type="OrthoDB" id="9794382at2"/>
<dbReference type="Gene3D" id="2.30.30.40">
    <property type="entry name" value="SH3 Domains"/>
    <property type="match status" value="1"/>
</dbReference>
<accession>A0A0B5QSK4</accession>
<organism evidence="2 5">
    <name type="scientific">Clostridium beijerinckii</name>
    <name type="common">Clostridium MP</name>
    <dbReference type="NCBI Taxonomy" id="1520"/>
    <lineage>
        <taxon>Bacteria</taxon>
        <taxon>Bacillati</taxon>
        <taxon>Bacillota</taxon>
        <taxon>Clostridia</taxon>
        <taxon>Eubacteriales</taxon>
        <taxon>Clostridiaceae</taxon>
        <taxon>Clostridium</taxon>
    </lineage>
</organism>
<evidence type="ECO:0000313" key="5">
    <source>
        <dbReference type="Proteomes" id="UP000031866"/>
    </source>
</evidence>
<dbReference type="AlphaFoldDB" id="A0A0B5QSK4"/>
<dbReference type="EMBL" id="CP010086">
    <property type="protein sequence ID" value="AJH01058.1"/>
    <property type="molecule type" value="Genomic_DNA"/>
</dbReference>
<dbReference type="RefSeq" id="WP_012060175.1">
    <property type="nucleotide sequence ID" value="NZ_CP010086.2"/>
</dbReference>
<protein>
    <submittedName>
        <fullName evidence="2 3">Chemotaxis protein CheW</fullName>
    </submittedName>
</protein>
<evidence type="ECO:0000313" key="2">
    <source>
        <dbReference type="EMBL" id="AJH01058.1"/>
    </source>
</evidence>
<feature type="domain" description="CheW-like" evidence="1">
    <location>
        <begin position="17"/>
        <end position="159"/>
    </location>
</feature>
<dbReference type="OMA" id="CVTRIAN"/>
<dbReference type="Gene3D" id="2.40.50.180">
    <property type="entry name" value="CheA-289, Domain 4"/>
    <property type="match status" value="1"/>
</dbReference>
<dbReference type="Pfam" id="PF01584">
    <property type="entry name" value="CheW"/>
    <property type="match status" value="1"/>
</dbReference>
<dbReference type="STRING" id="1520.LF65_04521"/>
<dbReference type="EMBL" id="JABTDW010000001">
    <property type="protein sequence ID" value="NSB13273.1"/>
    <property type="molecule type" value="Genomic_DNA"/>
</dbReference>
<gene>
    <name evidence="4" type="ORF">BCD95_001532</name>
    <name evidence="3" type="ORF">IS491_11190</name>
    <name evidence="2" type="ORF">LF65_04521</name>
</gene>
<dbReference type="PANTHER" id="PTHR22617:SF23">
    <property type="entry name" value="CHEMOTAXIS PROTEIN CHEW"/>
    <property type="match status" value="1"/>
</dbReference>
<reference evidence="2" key="2">
    <citation type="submission" date="2016-02" db="EMBL/GenBank/DDBJ databases">
        <title>Genome sequence of Clostridium beijerinckii strain 59B.</title>
        <authorList>
            <person name="Little G.T."/>
            <person name="Minton N.P."/>
        </authorList>
    </citation>
    <scope>NUCLEOTIDE SEQUENCE</scope>
    <source>
        <strain evidence="2">NCIMB 14988</strain>
    </source>
</reference>
<evidence type="ECO:0000313" key="3">
    <source>
        <dbReference type="EMBL" id="MBF7809224.1"/>
    </source>
</evidence>
<dbReference type="PANTHER" id="PTHR22617">
    <property type="entry name" value="CHEMOTAXIS SENSOR HISTIDINE KINASE-RELATED"/>
    <property type="match status" value="1"/>
</dbReference>
<proteinExistence type="predicted"/>
<sequence>MSELVDVMIENEEDTQKDKYLIFSIGQECYGIDIKYVIEIIGVEPITEVPELPKYIKGVINLRGKIIPVMDVRIKLKKEEKEYDDRTCIIVVEIENIDIGLIIDKVIEVANIDESNISPPPKVNLEKHNSNSYIKGIGKIQNEVRLLIDCNRLLEDDEIEELKNGEN</sequence>
<evidence type="ECO:0000313" key="4">
    <source>
        <dbReference type="EMBL" id="NSB13273.1"/>
    </source>
</evidence>
<dbReference type="Proteomes" id="UP000822184">
    <property type="component" value="Unassembled WGS sequence"/>
</dbReference>
<dbReference type="GO" id="GO:0005829">
    <property type="term" value="C:cytosol"/>
    <property type="evidence" value="ECO:0007669"/>
    <property type="project" value="TreeGrafter"/>
</dbReference>
<dbReference type="InterPro" id="IPR036061">
    <property type="entry name" value="CheW-like_dom_sf"/>
</dbReference>
<reference evidence="3" key="4">
    <citation type="submission" date="2020-11" db="EMBL/GenBank/DDBJ databases">
        <authorList>
            <person name="Thieme N."/>
            <person name="Liebl W."/>
            <person name="Zverlov V."/>
        </authorList>
    </citation>
    <scope>NUCLEOTIDE SEQUENCE</scope>
    <source>
        <strain evidence="3">NT08</strain>
    </source>
</reference>
<dbReference type="SMART" id="SM00260">
    <property type="entry name" value="CheW"/>
    <property type="match status" value="1"/>
</dbReference>
<dbReference type="PROSITE" id="PS50851">
    <property type="entry name" value="CHEW"/>
    <property type="match status" value="1"/>
</dbReference>
<evidence type="ECO:0000259" key="1">
    <source>
        <dbReference type="PROSITE" id="PS50851"/>
    </source>
</evidence>
<reference evidence="5" key="1">
    <citation type="submission" date="2014-12" db="EMBL/GenBank/DDBJ databases">
        <title>Genome sequence of Clostridium beijerinckii strain 59B.</title>
        <authorList>
            <person name="Little G.T."/>
            <person name="Minton N.P."/>
        </authorList>
    </citation>
    <scope>NUCLEOTIDE SEQUENCE [LARGE SCALE GENOMIC DNA]</scope>
    <source>
        <strain evidence="5">59B</strain>
    </source>
</reference>
<dbReference type="EMBL" id="JADOEF010000001">
    <property type="protein sequence ID" value="MBF7809224.1"/>
    <property type="molecule type" value="Genomic_DNA"/>
</dbReference>
<dbReference type="InterPro" id="IPR002545">
    <property type="entry name" value="CheW-lke_dom"/>
</dbReference>
<dbReference type="Proteomes" id="UP000031866">
    <property type="component" value="Chromosome"/>
</dbReference>
<dbReference type="SUPFAM" id="SSF50341">
    <property type="entry name" value="CheW-like"/>
    <property type="match status" value="1"/>
</dbReference>
<reference evidence="4" key="3">
    <citation type="submission" date="2020-06" db="EMBL/GenBank/DDBJ databases">
        <title>Genomic insights into acetone-butanol-ethanol (ABE) fermentation by sequencing solventogenic clostridia strains.</title>
        <authorList>
            <person name="Brown S."/>
        </authorList>
    </citation>
    <scope>NUCLEOTIDE SEQUENCE</scope>
    <source>
        <strain evidence="4">DJ123</strain>
    </source>
</reference>
<dbReference type="Proteomes" id="UP000631418">
    <property type="component" value="Unassembled WGS sequence"/>
</dbReference>
<dbReference type="GO" id="GO:0007165">
    <property type="term" value="P:signal transduction"/>
    <property type="evidence" value="ECO:0007669"/>
    <property type="project" value="InterPro"/>
</dbReference>
<name>A0A0B5QSK4_CLOBE</name>
<dbReference type="InterPro" id="IPR039315">
    <property type="entry name" value="CheW"/>
</dbReference>